<proteinExistence type="predicted"/>
<organism evidence="3 4">
    <name type="scientific">Ustilago bromivora</name>
    <dbReference type="NCBI Taxonomy" id="307758"/>
    <lineage>
        <taxon>Eukaryota</taxon>
        <taxon>Fungi</taxon>
        <taxon>Dikarya</taxon>
        <taxon>Basidiomycota</taxon>
        <taxon>Ustilaginomycotina</taxon>
        <taxon>Ustilaginomycetes</taxon>
        <taxon>Ustilaginales</taxon>
        <taxon>Ustilaginaceae</taxon>
        <taxon>Ustilago</taxon>
    </lineage>
</organism>
<dbReference type="PANTHER" id="PTHR35585:SF1">
    <property type="entry name" value="HHE DOMAIN PROTEIN (AFU_ORTHOLOGUE AFUA_4G00730)"/>
    <property type="match status" value="1"/>
</dbReference>
<protein>
    <recommendedName>
        <fullName evidence="2">Hemerythrin-like domain-containing protein</fullName>
    </recommendedName>
</protein>
<sequence length="200" mass="22372">MSSPRLLEEIKVDHDNIRDLCKRFQDAQKKGDEKLCTDIANTIIHEAAVHSDAEELSIYKMMDQQGMRDIAEKDRNDHQQVKQAMNDLNAHGISDVGLEAYAKRVVDACQLFLHHAEEEETDQLPRLVKELSEKDHTKAVDDFLQARKMAPTRPHPSAPQGGGMAQKAMGAMGKAADVAMDVGRNFVDLKYHHSDVKSSA</sequence>
<dbReference type="AlphaFoldDB" id="A0A1K0G0E4"/>
<dbReference type="Pfam" id="PF01814">
    <property type="entry name" value="Hemerythrin"/>
    <property type="match status" value="1"/>
</dbReference>
<feature type="region of interest" description="Disordered" evidence="1">
    <location>
        <begin position="150"/>
        <end position="169"/>
    </location>
</feature>
<name>A0A1K0G0E4_9BASI</name>
<evidence type="ECO:0000313" key="4">
    <source>
        <dbReference type="Proteomes" id="UP000179920"/>
    </source>
</evidence>
<accession>A0A1K0G0E4</accession>
<reference evidence="4" key="1">
    <citation type="submission" date="2016-04" db="EMBL/GenBank/DDBJ databases">
        <authorList>
            <person name="Guldener U."/>
            <person name="Guldener U."/>
        </authorList>
    </citation>
    <scope>NUCLEOTIDE SEQUENCE [LARGE SCALE GENOMIC DNA]</scope>
    <source>
        <strain evidence="4">UB2112</strain>
    </source>
</reference>
<dbReference type="Gene3D" id="1.20.120.520">
    <property type="entry name" value="nmb1532 protein domain like"/>
    <property type="match status" value="1"/>
</dbReference>
<dbReference type="EMBL" id="LT558119">
    <property type="protein sequence ID" value="SAM78791.1"/>
    <property type="molecule type" value="Genomic_DNA"/>
</dbReference>
<evidence type="ECO:0000313" key="3">
    <source>
        <dbReference type="EMBL" id="SAM78791.1"/>
    </source>
</evidence>
<dbReference type="InterPro" id="IPR012312">
    <property type="entry name" value="Hemerythrin-like"/>
</dbReference>
<dbReference type="PANTHER" id="PTHR35585">
    <property type="entry name" value="HHE DOMAIN PROTEIN (AFU_ORTHOLOGUE AFUA_4G00730)"/>
    <property type="match status" value="1"/>
</dbReference>
<evidence type="ECO:0000259" key="2">
    <source>
        <dbReference type="Pfam" id="PF01814"/>
    </source>
</evidence>
<evidence type="ECO:0000256" key="1">
    <source>
        <dbReference type="SAM" id="MobiDB-lite"/>
    </source>
</evidence>
<feature type="domain" description="Hemerythrin-like" evidence="2">
    <location>
        <begin position="7"/>
        <end position="127"/>
    </location>
</feature>
<dbReference type="Proteomes" id="UP000179920">
    <property type="component" value="Chromosome III"/>
</dbReference>
<dbReference type="OrthoDB" id="9983919at2759"/>
<gene>
    <name evidence="3" type="ORF">UBRO_02140</name>
</gene>